<feature type="domain" description="FAD dependent oxidoreductase" evidence="2">
    <location>
        <begin position="2"/>
        <end position="391"/>
    </location>
</feature>
<organism evidence="3 4">
    <name type="scientific">Hydrogenophaga bisanensis</name>
    <dbReference type="NCBI Taxonomy" id="439611"/>
    <lineage>
        <taxon>Bacteria</taxon>
        <taxon>Pseudomonadati</taxon>
        <taxon>Pseudomonadota</taxon>
        <taxon>Betaproteobacteria</taxon>
        <taxon>Burkholderiales</taxon>
        <taxon>Comamonadaceae</taxon>
        <taxon>Hydrogenophaga</taxon>
    </lineage>
</organism>
<dbReference type="Pfam" id="PF01266">
    <property type="entry name" value="DAO"/>
    <property type="match status" value="1"/>
</dbReference>
<evidence type="ECO:0000313" key="4">
    <source>
        <dbReference type="Proteomes" id="UP001596495"/>
    </source>
</evidence>
<dbReference type="InterPro" id="IPR036188">
    <property type="entry name" value="FAD/NAD-bd_sf"/>
</dbReference>
<dbReference type="PANTHER" id="PTHR13847">
    <property type="entry name" value="SARCOSINE DEHYDROGENASE-RELATED"/>
    <property type="match status" value="1"/>
</dbReference>
<evidence type="ECO:0000256" key="1">
    <source>
        <dbReference type="ARBA" id="ARBA00023002"/>
    </source>
</evidence>
<evidence type="ECO:0000313" key="3">
    <source>
        <dbReference type="EMBL" id="MFC7434437.1"/>
    </source>
</evidence>
<protein>
    <submittedName>
        <fullName evidence="3">NAD(P)/FAD-dependent oxidoreductase</fullName>
        <ecNumber evidence="3">1.-.-.-</ecNumber>
    </submittedName>
</protein>
<dbReference type="PANTHER" id="PTHR13847:SF289">
    <property type="entry name" value="GLYCINE OXIDASE"/>
    <property type="match status" value="1"/>
</dbReference>
<name>A0ABW2R8M6_9BURK</name>
<sequence>MRIAVVGAGVTGLATALELAASGHQITVFDRRQTVAEEASYGGTGLNAHGLPWPSGRGSSVQAWGVSPGAHPLTRLFSRHPLQPPEQLAQLARMQRDLMALGADSMVSRFSATSVDPDSSKDLLVLWKDDKAHERARPTLDALADAGLPLAGLEPAQIHKLEPGLNPDTPLARAARVPEVTVATPRQVCMNWRQQALATGVRFAMGHTVRTLQPGTPVRVGWQTVDQRQGEEIFDAAVLCGGGAGLALPRSLGLKSGISLMRGRTVVAALRDPLLAPRAAILDAERQVLIVQHGQRLRVAGGFGPARAQEGPSPANAWHPLFQTLDDWFPGVADVRARQGTVQTWEGVVAVSRDGRPMIGATSMPGIWMNMGHGTQGWALAPGSARLLEELLSGKTPSLDPKLCAVER</sequence>
<keyword evidence="1 3" id="KW-0560">Oxidoreductase</keyword>
<dbReference type="Gene3D" id="3.50.50.60">
    <property type="entry name" value="FAD/NAD(P)-binding domain"/>
    <property type="match status" value="1"/>
</dbReference>
<reference evidence="4" key="1">
    <citation type="journal article" date="2019" name="Int. J. Syst. Evol. Microbiol.">
        <title>The Global Catalogue of Microorganisms (GCM) 10K type strain sequencing project: providing services to taxonomists for standard genome sequencing and annotation.</title>
        <authorList>
            <consortium name="The Broad Institute Genomics Platform"/>
            <consortium name="The Broad Institute Genome Sequencing Center for Infectious Disease"/>
            <person name="Wu L."/>
            <person name="Ma J."/>
        </authorList>
    </citation>
    <scope>NUCLEOTIDE SEQUENCE [LARGE SCALE GENOMIC DNA]</scope>
    <source>
        <strain evidence="4">CCUG 54518</strain>
    </source>
</reference>
<evidence type="ECO:0000259" key="2">
    <source>
        <dbReference type="Pfam" id="PF01266"/>
    </source>
</evidence>
<dbReference type="EC" id="1.-.-.-" evidence="3"/>
<dbReference type="SUPFAM" id="SSF51905">
    <property type="entry name" value="FAD/NAD(P)-binding domain"/>
    <property type="match status" value="1"/>
</dbReference>
<dbReference type="RefSeq" id="WP_382255786.1">
    <property type="nucleotide sequence ID" value="NZ_JBHTBX010000004.1"/>
</dbReference>
<dbReference type="GO" id="GO:0016491">
    <property type="term" value="F:oxidoreductase activity"/>
    <property type="evidence" value="ECO:0007669"/>
    <property type="project" value="UniProtKB-KW"/>
</dbReference>
<dbReference type="Proteomes" id="UP001596495">
    <property type="component" value="Unassembled WGS sequence"/>
</dbReference>
<dbReference type="Gene3D" id="3.30.9.10">
    <property type="entry name" value="D-Amino Acid Oxidase, subunit A, domain 2"/>
    <property type="match status" value="1"/>
</dbReference>
<proteinExistence type="predicted"/>
<dbReference type="EMBL" id="JBHTBX010000004">
    <property type="protein sequence ID" value="MFC7434437.1"/>
    <property type="molecule type" value="Genomic_DNA"/>
</dbReference>
<dbReference type="InterPro" id="IPR006076">
    <property type="entry name" value="FAD-dep_OxRdtase"/>
</dbReference>
<comment type="caution">
    <text evidence="3">The sequence shown here is derived from an EMBL/GenBank/DDBJ whole genome shotgun (WGS) entry which is preliminary data.</text>
</comment>
<gene>
    <name evidence="3" type="ORF">ACFQNJ_07935</name>
</gene>
<keyword evidence="4" id="KW-1185">Reference proteome</keyword>
<accession>A0ABW2R8M6</accession>